<organism evidence="2 3">
    <name type="scientific">Coptis chinensis</name>
    <dbReference type="NCBI Taxonomy" id="261450"/>
    <lineage>
        <taxon>Eukaryota</taxon>
        <taxon>Viridiplantae</taxon>
        <taxon>Streptophyta</taxon>
        <taxon>Embryophyta</taxon>
        <taxon>Tracheophyta</taxon>
        <taxon>Spermatophyta</taxon>
        <taxon>Magnoliopsida</taxon>
        <taxon>Ranunculales</taxon>
        <taxon>Ranunculaceae</taxon>
        <taxon>Coptidoideae</taxon>
        <taxon>Coptis</taxon>
    </lineage>
</organism>
<dbReference type="OrthoDB" id="1744497at2759"/>
<sequence length="274" mass="31909">MYLMSKIDHTNRFGRGNWALIRCAVPPELPKFDDPVEINIMTEKFNFFDEVNDKSNSWKVRARISRMWEAVNLQDKTQSYGLHMLLLDEKSNQIHHAKISPGIQHKFEKKLIEGDIFVIDKFEVKETTGRYRPVRSKYTISLTKDTIVSPSKEIGTTFIKYNFSFVEFEDLMKTKDISVFHTKVNFIGKLIRVGPKKPQGFREIIIQNERGSELTIALWGDNSDRLSNISNQEEDMMLCIITSLYLKMIGKEYKLCLTSATKLYLNLEHFGHVD</sequence>
<accession>A0A835H7C4</accession>
<comment type="caution">
    <text evidence="2">The sequence shown here is derived from an EMBL/GenBank/DDBJ whole genome shotgun (WGS) entry which is preliminary data.</text>
</comment>
<dbReference type="CDD" id="cd04480">
    <property type="entry name" value="RPA1_DBD_A_like"/>
    <property type="match status" value="1"/>
</dbReference>
<dbReference type="Pfam" id="PF02721">
    <property type="entry name" value="DUF223"/>
    <property type="match status" value="1"/>
</dbReference>
<dbReference type="InterPro" id="IPR003871">
    <property type="entry name" value="RFA1B/D_OB_1st"/>
</dbReference>
<dbReference type="Gene3D" id="2.40.50.140">
    <property type="entry name" value="Nucleic acid-binding proteins"/>
    <property type="match status" value="2"/>
</dbReference>
<feature type="domain" description="Replication protein A 70 kDa DNA-binding subunit B/D first OB fold" evidence="1">
    <location>
        <begin position="44"/>
        <end position="150"/>
    </location>
</feature>
<evidence type="ECO:0000313" key="3">
    <source>
        <dbReference type="Proteomes" id="UP000631114"/>
    </source>
</evidence>
<dbReference type="PANTHER" id="PTHR47165:SF4">
    <property type="entry name" value="OS03G0429900 PROTEIN"/>
    <property type="match status" value="1"/>
</dbReference>
<gene>
    <name evidence="2" type="ORF">IFM89_035535</name>
</gene>
<evidence type="ECO:0000259" key="1">
    <source>
        <dbReference type="Pfam" id="PF02721"/>
    </source>
</evidence>
<dbReference type="InterPro" id="IPR012340">
    <property type="entry name" value="NA-bd_OB-fold"/>
</dbReference>
<dbReference type="Proteomes" id="UP000631114">
    <property type="component" value="Unassembled WGS sequence"/>
</dbReference>
<dbReference type="AlphaFoldDB" id="A0A835H7C4"/>
<proteinExistence type="predicted"/>
<name>A0A835H7C4_9MAGN</name>
<protein>
    <recommendedName>
        <fullName evidence="1">Replication protein A 70 kDa DNA-binding subunit B/D first OB fold domain-containing protein</fullName>
    </recommendedName>
</protein>
<dbReference type="PANTHER" id="PTHR47165">
    <property type="entry name" value="OS03G0429900 PROTEIN"/>
    <property type="match status" value="1"/>
</dbReference>
<dbReference type="EMBL" id="JADFTS010000008">
    <property type="protein sequence ID" value="KAF9594965.1"/>
    <property type="molecule type" value="Genomic_DNA"/>
</dbReference>
<dbReference type="SUPFAM" id="SSF50249">
    <property type="entry name" value="Nucleic acid-binding proteins"/>
    <property type="match status" value="2"/>
</dbReference>
<reference evidence="2 3" key="1">
    <citation type="submission" date="2020-10" db="EMBL/GenBank/DDBJ databases">
        <title>The Coptis chinensis genome and diversification of protoberbering-type alkaloids.</title>
        <authorList>
            <person name="Wang B."/>
            <person name="Shu S."/>
            <person name="Song C."/>
            <person name="Liu Y."/>
        </authorList>
    </citation>
    <scope>NUCLEOTIDE SEQUENCE [LARGE SCALE GENOMIC DNA]</scope>
    <source>
        <strain evidence="2">HL-2020</strain>
        <tissue evidence="2">Leaf</tissue>
    </source>
</reference>
<evidence type="ECO:0000313" key="2">
    <source>
        <dbReference type="EMBL" id="KAF9594965.1"/>
    </source>
</evidence>
<keyword evidence="3" id="KW-1185">Reference proteome</keyword>